<protein>
    <submittedName>
        <fullName evidence="2">Uncharacterized protein</fullName>
    </submittedName>
</protein>
<accession>A0A8J2PCI6</accession>
<organism evidence="2 3">
    <name type="scientific">Allacma fusca</name>
    <dbReference type="NCBI Taxonomy" id="39272"/>
    <lineage>
        <taxon>Eukaryota</taxon>
        <taxon>Metazoa</taxon>
        <taxon>Ecdysozoa</taxon>
        <taxon>Arthropoda</taxon>
        <taxon>Hexapoda</taxon>
        <taxon>Collembola</taxon>
        <taxon>Symphypleona</taxon>
        <taxon>Sminthuridae</taxon>
        <taxon>Allacma</taxon>
    </lineage>
</organism>
<keyword evidence="1" id="KW-0472">Membrane</keyword>
<proteinExistence type="predicted"/>
<sequence length="117" mass="12538">MTNSASADSVGFGDVMSAIVAKYPELLGSVMAGSWSVDDALEFFLGLVSQLGPTAVLALVFIIGVGLGLAILVFVRVAYFYPFENPSKPGIFGDFFNEEFGNADFFRRVLEAVEDTP</sequence>
<reference evidence="2" key="1">
    <citation type="submission" date="2021-06" db="EMBL/GenBank/DDBJ databases">
        <authorList>
            <person name="Hodson N. C."/>
            <person name="Mongue J. A."/>
            <person name="Jaron S. K."/>
        </authorList>
    </citation>
    <scope>NUCLEOTIDE SEQUENCE</scope>
</reference>
<dbReference type="Proteomes" id="UP000708208">
    <property type="component" value="Unassembled WGS sequence"/>
</dbReference>
<feature type="transmembrane region" description="Helical" evidence="1">
    <location>
        <begin position="55"/>
        <end position="79"/>
    </location>
</feature>
<evidence type="ECO:0000256" key="1">
    <source>
        <dbReference type="SAM" id="Phobius"/>
    </source>
</evidence>
<keyword evidence="3" id="KW-1185">Reference proteome</keyword>
<dbReference type="AlphaFoldDB" id="A0A8J2PCI6"/>
<keyword evidence="1" id="KW-0812">Transmembrane</keyword>
<comment type="caution">
    <text evidence="2">The sequence shown here is derived from an EMBL/GenBank/DDBJ whole genome shotgun (WGS) entry which is preliminary data.</text>
</comment>
<name>A0A8J2PCI6_9HEXA</name>
<evidence type="ECO:0000313" key="3">
    <source>
        <dbReference type="Proteomes" id="UP000708208"/>
    </source>
</evidence>
<gene>
    <name evidence="2" type="ORF">AFUS01_LOCUS28721</name>
</gene>
<dbReference type="EMBL" id="CAJVCH010414004">
    <property type="protein sequence ID" value="CAG7818202.1"/>
    <property type="molecule type" value="Genomic_DNA"/>
</dbReference>
<keyword evidence="1" id="KW-1133">Transmembrane helix</keyword>
<evidence type="ECO:0000313" key="2">
    <source>
        <dbReference type="EMBL" id="CAG7818202.1"/>
    </source>
</evidence>